<reference evidence="1 2" key="1">
    <citation type="submission" date="2018-11" db="EMBL/GenBank/DDBJ databases">
        <authorList>
            <consortium name="Pathogen Informatics"/>
        </authorList>
    </citation>
    <scope>NUCLEOTIDE SEQUENCE [LARGE SCALE GENOMIC DNA]</scope>
</reference>
<dbReference type="WBParaSite" id="HPBE_0002036201-mRNA-1">
    <property type="protein sequence ID" value="HPBE_0002036201-mRNA-1"/>
    <property type="gene ID" value="HPBE_0002036201"/>
</dbReference>
<dbReference type="PANTHER" id="PTHR46060:SF1">
    <property type="entry name" value="MARINER MOS1 TRANSPOSASE-LIKE PROTEIN"/>
    <property type="match status" value="1"/>
</dbReference>
<evidence type="ECO:0000313" key="1">
    <source>
        <dbReference type="EMBL" id="VDP19563.1"/>
    </source>
</evidence>
<dbReference type="InterPro" id="IPR036397">
    <property type="entry name" value="RNaseH_sf"/>
</dbReference>
<accession>A0A183GDM7</accession>
<dbReference type="InterPro" id="IPR052709">
    <property type="entry name" value="Transposase-MT_Hybrid"/>
</dbReference>
<dbReference type="EMBL" id="UZAH01032085">
    <property type="protein sequence ID" value="VDP19563.1"/>
    <property type="molecule type" value="Genomic_DNA"/>
</dbReference>
<protein>
    <submittedName>
        <fullName evidence="3">DDE_3 domain-containing protein</fullName>
    </submittedName>
</protein>
<organism evidence="2 3">
    <name type="scientific">Heligmosomoides polygyrus</name>
    <name type="common">Parasitic roundworm</name>
    <dbReference type="NCBI Taxonomy" id="6339"/>
    <lineage>
        <taxon>Eukaryota</taxon>
        <taxon>Metazoa</taxon>
        <taxon>Ecdysozoa</taxon>
        <taxon>Nematoda</taxon>
        <taxon>Chromadorea</taxon>
        <taxon>Rhabditida</taxon>
        <taxon>Rhabditina</taxon>
        <taxon>Rhabditomorpha</taxon>
        <taxon>Strongyloidea</taxon>
        <taxon>Heligmosomidae</taxon>
        <taxon>Heligmosomoides</taxon>
    </lineage>
</organism>
<dbReference type="Gene3D" id="3.30.420.10">
    <property type="entry name" value="Ribonuclease H-like superfamily/Ribonuclease H"/>
    <property type="match status" value="1"/>
</dbReference>
<proteinExistence type="predicted"/>
<dbReference type="GO" id="GO:0003676">
    <property type="term" value="F:nucleic acid binding"/>
    <property type="evidence" value="ECO:0007669"/>
    <property type="project" value="InterPro"/>
</dbReference>
<dbReference type="PANTHER" id="PTHR46060">
    <property type="entry name" value="MARINER MOS1 TRANSPOSASE-LIKE PROTEIN"/>
    <property type="match status" value="1"/>
</dbReference>
<dbReference type="Proteomes" id="UP000050761">
    <property type="component" value="Unassembled WGS sequence"/>
</dbReference>
<evidence type="ECO:0000313" key="2">
    <source>
        <dbReference type="Proteomes" id="UP000050761"/>
    </source>
</evidence>
<reference evidence="3" key="2">
    <citation type="submission" date="2019-09" db="UniProtKB">
        <authorList>
            <consortium name="WormBaseParasite"/>
        </authorList>
    </citation>
    <scope>IDENTIFICATION</scope>
</reference>
<gene>
    <name evidence="1" type="ORF">HPBE_LOCUS20361</name>
</gene>
<sequence>MSVDPLPTLVRRDVHGEKHLLSFWVGAHGPVSWKLFLKSTTMDSKAMVNEIEEMDRRLAFIRLQSFRKVLLIDNAASHQAKVTTDKLAQLEYIHMPHPPYSSDICATTTTY</sequence>
<accession>A0A3P8FBK1</accession>
<evidence type="ECO:0000313" key="3">
    <source>
        <dbReference type="WBParaSite" id="HPBE_0002036201-mRNA-1"/>
    </source>
</evidence>
<name>A0A183GDM7_HELPZ</name>
<dbReference type="AlphaFoldDB" id="A0A183GDM7"/>
<keyword evidence="2" id="KW-1185">Reference proteome</keyword>